<organism evidence="11 12">
    <name type="scientific">Actinidia rufa</name>
    <dbReference type="NCBI Taxonomy" id="165716"/>
    <lineage>
        <taxon>Eukaryota</taxon>
        <taxon>Viridiplantae</taxon>
        <taxon>Streptophyta</taxon>
        <taxon>Embryophyta</taxon>
        <taxon>Tracheophyta</taxon>
        <taxon>Spermatophyta</taxon>
        <taxon>Magnoliopsida</taxon>
        <taxon>eudicotyledons</taxon>
        <taxon>Gunneridae</taxon>
        <taxon>Pentapetalae</taxon>
        <taxon>asterids</taxon>
        <taxon>Ericales</taxon>
        <taxon>Actinidiaceae</taxon>
        <taxon>Actinidia</taxon>
    </lineage>
</organism>
<comment type="caution">
    <text evidence="11">The sequence shown here is derived from an EMBL/GenBank/DDBJ whole genome shotgun (WGS) entry which is preliminary data.</text>
</comment>
<dbReference type="Gene3D" id="3.30.40.10">
    <property type="entry name" value="Zinc/RING finger domain, C3HC4 (zinc finger)"/>
    <property type="match status" value="1"/>
</dbReference>
<dbReference type="PANTHER" id="PTHR22937">
    <property type="entry name" value="E3 UBIQUITIN-PROTEIN LIGASE RNF165"/>
    <property type="match status" value="1"/>
</dbReference>
<keyword evidence="5 8" id="KW-0863">Zinc-finger</keyword>
<keyword evidence="12" id="KW-1185">Reference proteome</keyword>
<dbReference type="AlphaFoldDB" id="A0A7J0GVG0"/>
<dbReference type="SUPFAM" id="SSF57850">
    <property type="entry name" value="RING/U-box"/>
    <property type="match status" value="1"/>
</dbReference>
<keyword evidence="7" id="KW-0862">Zinc</keyword>
<dbReference type="Pfam" id="PF13639">
    <property type="entry name" value="zf-RING_2"/>
    <property type="match status" value="1"/>
</dbReference>
<dbReference type="InterPro" id="IPR013083">
    <property type="entry name" value="Znf_RING/FYVE/PHD"/>
</dbReference>
<feature type="region of interest" description="Disordered" evidence="9">
    <location>
        <begin position="162"/>
        <end position="202"/>
    </location>
</feature>
<evidence type="ECO:0000256" key="9">
    <source>
        <dbReference type="SAM" id="MobiDB-lite"/>
    </source>
</evidence>
<dbReference type="PANTHER" id="PTHR22937:SF65">
    <property type="entry name" value="E3 UBIQUITIN-PROTEIN LIGASE ARK2C"/>
    <property type="match status" value="1"/>
</dbReference>
<evidence type="ECO:0000256" key="2">
    <source>
        <dbReference type="ARBA" id="ARBA00012483"/>
    </source>
</evidence>
<gene>
    <name evidence="11" type="ORF">Acr_24g0009730</name>
</gene>
<evidence type="ECO:0000256" key="7">
    <source>
        <dbReference type="ARBA" id="ARBA00022833"/>
    </source>
</evidence>
<comment type="catalytic activity">
    <reaction evidence="1">
        <text>S-ubiquitinyl-[E2 ubiquitin-conjugating enzyme]-L-cysteine + [acceptor protein]-L-lysine = [E2 ubiquitin-conjugating enzyme]-L-cysteine + N(6)-ubiquitinyl-[acceptor protein]-L-lysine.</text>
        <dbReference type="EC" id="2.3.2.27"/>
    </reaction>
</comment>
<evidence type="ECO:0000256" key="3">
    <source>
        <dbReference type="ARBA" id="ARBA00022679"/>
    </source>
</evidence>
<dbReference type="InterPro" id="IPR045191">
    <property type="entry name" value="MBR1/2-like"/>
</dbReference>
<evidence type="ECO:0000256" key="5">
    <source>
        <dbReference type="ARBA" id="ARBA00022771"/>
    </source>
</evidence>
<evidence type="ECO:0000313" key="12">
    <source>
        <dbReference type="Proteomes" id="UP000585474"/>
    </source>
</evidence>
<dbReference type="GO" id="GO:0061630">
    <property type="term" value="F:ubiquitin protein ligase activity"/>
    <property type="evidence" value="ECO:0007669"/>
    <property type="project" value="UniProtKB-EC"/>
</dbReference>
<evidence type="ECO:0000256" key="4">
    <source>
        <dbReference type="ARBA" id="ARBA00022723"/>
    </source>
</evidence>
<dbReference type="InterPro" id="IPR001841">
    <property type="entry name" value="Znf_RING"/>
</dbReference>
<feature type="compositionally biased region" description="Low complexity" evidence="9">
    <location>
        <begin position="183"/>
        <end position="202"/>
    </location>
</feature>
<sequence>MLEVEEDLAEAAKRTGTIHLGSWGITEIWSECTAIVPENGALINPIDSISRGRVQSASHWNSQSGASDYPSSSFSMGIPHLQPSFSKAVLLSLPTVVSCWKHIYLTPQNSAGNAHSNYYDRCNIYENRSGLLDPVTGSERGPYKRKIPPGVSVACDRGSPSGFYSTGSSSDQDLIRKTNPNRTHLSSYSSHHYHSTTNSSSYHEADNLTNINADETTQVWNLNTLPPPAHGTNSLSHESNQALVRGSCPGIGCVLPDSVSGRNLIPSSQYFPGGVLPDSVSGRYLIPSSQYSNAPPIWGAREPGSSHSQRAIPSSRPGLSYPQFGHEAASTVSAPQSLSESYSSRYSRLYTRGWQNSHMNGRPRIAIGQFQSMPSIVDANDRIGSEELLALGESIGNVSTGMSEDMISKCLTETKNASDQIHGEETCCICLVSYCILPCDPKGAPLRGQTMSVMVTPSYMVSSTKEEIPIEQGCGYGRSMISGWVWVGFGLPEPNPNSQNYCDRHPVLRMTDWISTANLSILFPIFNGQEEYANEEEIGTLKKCGHNYHVNCIREWLLMKNACPVCKVPALTDHSK</sequence>
<evidence type="ECO:0000259" key="10">
    <source>
        <dbReference type="PROSITE" id="PS50089"/>
    </source>
</evidence>
<evidence type="ECO:0000256" key="6">
    <source>
        <dbReference type="ARBA" id="ARBA00022786"/>
    </source>
</evidence>
<reference evidence="11 12" key="1">
    <citation type="submission" date="2019-07" db="EMBL/GenBank/DDBJ databases">
        <title>De Novo Assembly of kiwifruit Actinidia rufa.</title>
        <authorList>
            <person name="Sugita-Konishi S."/>
            <person name="Sato K."/>
            <person name="Mori E."/>
            <person name="Abe Y."/>
            <person name="Kisaki G."/>
            <person name="Hamano K."/>
            <person name="Suezawa K."/>
            <person name="Otani M."/>
            <person name="Fukuda T."/>
            <person name="Manabe T."/>
            <person name="Gomi K."/>
            <person name="Tabuchi M."/>
            <person name="Akimitsu K."/>
            <person name="Kataoka I."/>
        </authorList>
    </citation>
    <scope>NUCLEOTIDE SEQUENCE [LARGE SCALE GENOMIC DNA]</scope>
    <source>
        <strain evidence="12">cv. Fuchu</strain>
    </source>
</reference>
<protein>
    <recommendedName>
        <fullName evidence="2">RING-type E3 ubiquitin transferase</fullName>
        <ecNumber evidence="2">2.3.2.27</ecNumber>
    </recommendedName>
</protein>
<keyword evidence="3" id="KW-0808">Transferase</keyword>
<dbReference type="EMBL" id="BJWL01000024">
    <property type="protein sequence ID" value="GFZ14783.1"/>
    <property type="molecule type" value="Genomic_DNA"/>
</dbReference>
<dbReference type="PROSITE" id="PS50089">
    <property type="entry name" value="ZF_RING_2"/>
    <property type="match status" value="1"/>
</dbReference>
<dbReference type="GO" id="GO:0008270">
    <property type="term" value="F:zinc ion binding"/>
    <property type="evidence" value="ECO:0007669"/>
    <property type="project" value="UniProtKB-KW"/>
</dbReference>
<keyword evidence="6" id="KW-0833">Ubl conjugation pathway</keyword>
<keyword evidence="4" id="KW-0479">Metal-binding</keyword>
<evidence type="ECO:0000313" key="11">
    <source>
        <dbReference type="EMBL" id="GFZ14783.1"/>
    </source>
</evidence>
<feature type="domain" description="RING-type" evidence="10">
    <location>
        <begin position="544"/>
        <end position="567"/>
    </location>
</feature>
<evidence type="ECO:0000256" key="1">
    <source>
        <dbReference type="ARBA" id="ARBA00000900"/>
    </source>
</evidence>
<proteinExistence type="predicted"/>
<evidence type="ECO:0000256" key="8">
    <source>
        <dbReference type="PROSITE-ProRule" id="PRU00175"/>
    </source>
</evidence>
<dbReference type="Proteomes" id="UP000585474">
    <property type="component" value="Unassembled WGS sequence"/>
</dbReference>
<dbReference type="EC" id="2.3.2.27" evidence="2"/>
<dbReference type="OrthoDB" id="8062037at2759"/>
<name>A0A7J0GVG0_9ERIC</name>
<accession>A0A7J0GVG0</accession>